<dbReference type="AlphaFoldDB" id="A0A6B0UNP7"/>
<proteinExistence type="predicted"/>
<sequence length="119" mass="12939">MAAVLANSASSSWFLSCLSRALAACPSRAPSSRCWASCSRALVRLRSLRSRRSTWGSLGGGRALSSPRRRSSSWRCLDRACRSSCSDSSRDSRLRSFLLAAARASSISSSLREISRLYS</sequence>
<accession>A0A6B0UNP7</accession>
<dbReference type="EMBL" id="GIFC01008935">
    <property type="protein sequence ID" value="MXU91018.1"/>
    <property type="molecule type" value="Transcribed_RNA"/>
</dbReference>
<feature type="signal peptide" evidence="1">
    <location>
        <begin position="1"/>
        <end position="23"/>
    </location>
</feature>
<evidence type="ECO:0000313" key="2">
    <source>
        <dbReference type="EMBL" id="MXU91018.1"/>
    </source>
</evidence>
<organism evidence="2">
    <name type="scientific">Ixodes ricinus</name>
    <name type="common">Common tick</name>
    <name type="synonym">Acarus ricinus</name>
    <dbReference type="NCBI Taxonomy" id="34613"/>
    <lineage>
        <taxon>Eukaryota</taxon>
        <taxon>Metazoa</taxon>
        <taxon>Ecdysozoa</taxon>
        <taxon>Arthropoda</taxon>
        <taxon>Chelicerata</taxon>
        <taxon>Arachnida</taxon>
        <taxon>Acari</taxon>
        <taxon>Parasitiformes</taxon>
        <taxon>Ixodida</taxon>
        <taxon>Ixodoidea</taxon>
        <taxon>Ixodidae</taxon>
        <taxon>Ixodinae</taxon>
        <taxon>Ixodes</taxon>
    </lineage>
</organism>
<name>A0A6B0UNP7_IXORI</name>
<reference evidence="2" key="1">
    <citation type="submission" date="2019-12" db="EMBL/GenBank/DDBJ databases">
        <title>An insight into the sialome of adult female Ixodes ricinus ticks feeding for 6 days.</title>
        <authorList>
            <person name="Perner J."/>
            <person name="Ribeiro J.M.C."/>
        </authorList>
    </citation>
    <scope>NUCLEOTIDE SEQUENCE</scope>
    <source>
        <strain evidence="2">Semi-engorged</strain>
        <tissue evidence="2">Salivary glands</tissue>
    </source>
</reference>
<evidence type="ECO:0000256" key="1">
    <source>
        <dbReference type="SAM" id="SignalP"/>
    </source>
</evidence>
<protein>
    <submittedName>
        <fullName evidence="2">Putative secreted protein</fullName>
    </submittedName>
</protein>
<feature type="chain" id="PRO_5025664729" evidence="1">
    <location>
        <begin position="24"/>
        <end position="119"/>
    </location>
</feature>
<keyword evidence="1" id="KW-0732">Signal</keyword>